<name>A0A5N4WB91_9GAMM</name>
<proteinExistence type="inferred from homology"/>
<comment type="caution">
    <text evidence="5">The sequence shown here is derived from an EMBL/GenBank/DDBJ whole genome shotgun (WGS) entry which is preliminary data.</text>
</comment>
<dbReference type="AlphaFoldDB" id="A0A5N4WB91"/>
<evidence type="ECO:0000256" key="2">
    <source>
        <dbReference type="ARBA" id="ARBA00022448"/>
    </source>
</evidence>
<dbReference type="PANTHER" id="PTHR34596:SF2">
    <property type="entry name" value="CHITOPORIN"/>
    <property type="match status" value="1"/>
</dbReference>
<dbReference type="GO" id="GO:0016020">
    <property type="term" value="C:membrane"/>
    <property type="evidence" value="ECO:0007669"/>
    <property type="project" value="InterPro"/>
</dbReference>
<feature type="signal peptide" evidence="4">
    <location>
        <begin position="1"/>
        <end position="30"/>
    </location>
</feature>
<gene>
    <name evidence="5" type="ORF">F4W09_12610</name>
</gene>
<reference evidence="5 6" key="1">
    <citation type="submission" date="2019-09" db="EMBL/GenBank/DDBJ databases">
        <title>Draft genome sequence of Acinetobacter tandoii W4-4-4 isolated from environmental water sample.</title>
        <authorList>
            <person name="Wee S.K."/>
            <person name="Yan B."/>
            <person name="Mustaffa S.B."/>
            <person name="Yap E.P.H."/>
        </authorList>
    </citation>
    <scope>NUCLEOTIDE SEQUENCE [LARGE SCALE GENOMIC DNA]</scope>
    <source>
        <strain evidence="5 6">W4-4-4</strain>
    </source>
</reference>
<dbReference type="RefSeq" id="WP_151505001.1">
    <property type="nucleotide sequence ID" value="NZ_VXLD01000008.1"/>
</dbReference>
<dbReference type="InterPro" id="IPR023614">
    <property type="entry name" value="Porin_dom_sf"/>
</dbReference>
<comment type="similarity">
    <text evidence="1">Belongs to the outer membrane porin (Opr) (TC 1.B.25) family.</text>
</comment>
<evidence type="ECO:0000256" key="3">
    <source>
        <dbReference type="ARBA" id="ARBA00022729"/>
    </source>
</evidence>
<keyword evidence="3 4" id="KW-0732">Signal</keyword>
<evidence type="ECO:0000256" key="1">
    <source>
        <dbReference type="ARBA" id="ARBA00009075"/>
    </source>
</evidence>
<dbReference type="PANTHER" id="PTHR34596">
    <property type="entry name" value="CHITOPORIN"/>
    <property type="match status" value="1"/>
</dbReference>
<evidence type="ECO:0000313" key="6">
    <source>
        <dbReference type="Proteomes" id="UP000325788"/>
    </source>
</evidence>
<dbReference type="GO" id="GO:0015288">
    <property type="term" value="F:porin activity"/>
    <property type="evidence" value="ECO:0007669"/>
    <property type="project" value="TreeGrafter"/>
</dbReference>
<dbReference type="InterPro" id="IPR005318">
    <property type="entry name" value="OM_porin_bac"/>
</dbReference>
<evidence type="ECO:0000256" key="4">
    <source>
        <dbReference type="SAM" id="SignalP"/>
    </source>
</evidence>
<feature type="chain" id="PRO_5024356165" evidence="4">
    <location>
        <begin position="31"/>
        <end position="422"/>
    </location>
</feature>
<keyword evidence="2" id="KW-0813">Transport</keyword>
<accession>A0A5N4WB91</accession>
<dbReference type="Pfam" id="PF03573">
    <property type="entry name" value="OprD"/>
    <property type="match status" value="1"/>
</dbReference>
<dbReference type="EMBL" id="VXLD01000008">
    <property type="protein sequence ID" value="KAB1853698.1"/>
    <property type="molecule type" value="Genomic_DNA"/>
</dbReference>
<dbReference type="Gene3D" id="2.40.160.10">
    <property type="entry name" value="Porin"/>
    <property type="match status" value="1"/>
</dbReference>
<sequence length="422" mass="48413">MQRLTHFKQQKLALATLLIFNGFAITAIHAAESTTTPTDEWKFTLRNAYIDRDFDNAGIKDTGSWSQAASLFYKSKMLDTPLNIADQPITIGADASVQYAVRLSSDKHVSDSILPFDKANQSQASDFLKYGATLKLGYGNSLLRTGELWLDLPVTSVDTSRQLLTSYLGTNLRSQITDQFQTEIGRIEKVSPRNEEEFRKFSYTSKGVTHYSDGLNYIDLRYQITPTLKGEYYFGNLEDLYNTHYASLDHTWKQANFSLNSKLKYFNSKDHEDTFTIDAQNIGLLETLKVSNHSFGLGYQQIIGDSAYPLLDGYLPETYFINWNVTGFAKQDEKSYHLIYSYDFKDFVPGLSTAVKWVYGHDFKSSTGEDNQETEANYVLNYAFQQPYLKGLGFQYIHINYNVKYGNDFTEDRIFMNYMKKF</sequence>
<organism evidence="5 6">
    <name type="scientific">Acinetobacter tandoii</name>
    <dbReference type="NCBI Taxonomy" id="202954"/>
    <lineage>
        <taxon>Bacteria</taxon>
        <taxon>Pseudomonadati</taxon>
        <taxon>Pseudomonadota</taxon>
        <taxon>Gammaproteobacteria</taxon>
        <taxon>Moraxellales</taxon>
        <taxon>Moraxellaceae</taxon>
        <taxon>Acinetobacter</taxon>
    </lineage>
</organism>
<protein>
    <submittedName>
        <fullName evidence="5">OprD family porin</fullName>
    </submittedName>
</protein>
<dbReference type="Proteomes" id="UP000325788">
    <property type="component" value="Unassembled WGS sequence"/>
</dbReference>
<evidence type="ECO:0000313" key="5">
    <source>
        <dbReference type="EMBL" id="KAB1853698.1"/>
    </source>
</evidence>